<dbReference type="InterPro" id="IPR050465">
    <property type="entry name" value="UPF0194_transport"/>
</dbReference>
<keyword evidence="5" id="KW-0472">Membrane</keyword>
<dbReference type="Pfam" id="PF25989">
    <property type="entry name" value="YknX_C"/>
    <property type="match status" value="1"/>
</dbReference>
<dbReference type="Proteomes" id="UP000723776">
    <property type="component" value="Unassembled WGS sequence"/>
</dbReference>
<gene>
    <name evidence="9" type="ORF">KUA57_06425</name>
</gene>
<evidence type="ECO:0000313" key="10">
    <source>
        <dbReference type="Proteomes" id="UP000723776"/>
    </source>
</evidence>
<feature type="region of interest" description="Disordered" evidence="4">
    <location>
        <begin position="379"/>
        <end position="402"/>
    </location>
</feature>
<evidence type="ECO:0000256" key="3">
    <source>
        <dbReference type="SAM" id="Coils"/>
    </source>
</evidence>
<sequence>MMKKNRKAKKWQLYAAIGAASVVVLGAGGILLFRQPSQTAVKDEPTHLVVAKEGSVASSVLLSGTVTAKNEQYVYFDASKGDLDEILVSVGDKVSEGQALVKYSSSEAQAAYDSASRAVAKADRHINELNQARNEAASAPAPQLPAPAGGEGAAGQTPAPVSGNAVSSIDAQLGDARDARADAEAQLSKAQSQLDAMTVLSTLEGTVVEVNHNVSKSPTGASQVVVHVVSNENLQVKGELSEYNLANLSVGQEVTFTSKVYQDKSWTGKISYISDYPKTSGEAASAATAATGGNSGSKYPYTIDVTSEIGDLKQGFSVSVEVKNKSKAILVPLTSVVTENDKNYVWVLDEQKKAKKVEVGLGNADADNQEITSGLTNGVKVISNPTSSLEEGKEVKADEATN</sequence>
<dbReference type="Gene3D" id="2.40.50.100">
    <property type="match status" value="1"/>
</dbReference>
<evidence type="ECO:0000256" key="4">
    <source>
        <dbReference type="SAM" id="MobiDB-lite"/>
    </source>
</evidence>
<dbReference type="InterPro" id="IPR058637">
    <property type="entry name" value="YknX-like_C"/>
</dbReference>
<evidence type="ECO:0000313" key="9">
    <source>
        <dbReference type="EMBL" id="MBV7365480.1"/>
    </source>
</evidence>
<evidence type="ECO:0000259" key="6">
    <source>
        <dbReference type="Pfam" id="PF25984"/>
    </source>
</evidence>
<dbReference type="Gene3D" id="2.40.420.20">
    <property type="match status" value="1"/>
</dbReference>
<evidence type="ECO:0000256" key="2">
    <source>
        <dbReference type="ARBA" id="ARBA00023054"/>
    </source>
</evidence>
<dbReference type="InterPro" id="IPR058636">
    <property type="entry name" value="Beta-barrel_YknX"/>
</dbReference>
<dbReference type="EMBL" id="JAHUZC010000008">
    <property type="protein sequence ID" value="MBV7365480.1"/>
    <property type="molecule type" value="Genomic_DNA"/>
</dbReference>
<comment type="subcellular location">
    <subcellularLocation>
        <location evidence="1">Cell envelope</location>
    </subcellularLocation>
</comment>
<dbReference type="Gene3D" id="2.40.30.170">
    <property type="match status" value="1"/>
</dbReference>
<comment type="caution">
    <text evidence="9">The sequence shown here is derived from an EMBL/GenBank/DDBJ whole genome shotgun (WGS) entry which is preliminary data.</text>
</comment>
<dbReference type="InterPro" id="IPR058639">
    <property type="entry name" value="BSH_YknX-like"/>
</dbReference>
<proteinExistence type="predicted"/>
<keyword evidence="5" id="KW-1133">Transmembrane helix</keyword>
<keyword evidence="5" id="KW-0812">Transmembrane</keyword>
<dbReference type="PANTHER" id="PTHR32347">
    <property type="entry name" value="EFFLUX SYSTEM COMPONENT YKNX-RELATED"/>
    <property type="match status" value="1"/>
</dbReference>
<feature type="domain" description="YknX-like barrel-sandwich hybrid" evidence="6">
    <location>
        <begin position="72"/>
        <end position="229"/>
    </location>
</feature>
<evidence type="ECO:0000259" key="7">
    <source>
        <dbReference type="Pfam" id="PF25989"/>
    </source>
</evidence>
<protein>
    <submittedName>
        <fullName evidence="9">Efflux RND transporter periplasmic adaptor subunit</fullName>
    </submittedName>
</protein>
<accession>A0ABS6SUR1</accession>
<dbReference type="PANTHER" id="PTHR32347:SF14">
    <property type="entry name" value="EFFLUX SYSTEM COMPONENT YKNX-RELATED"/>
    <property type="match status" value="1"/>
</dbReference>
<feature type="transmembrane region" description="Helical" evidence="5">
    <location>
        <begin position="12"/>
        <end position="33"/>
    </location>
</feature>
<evidence type="ECO:0000259" key="8">
    <source>
        <dbReference type="Pfam" id="PF25990"/>
    </source>
</evidence>
<dbReference type="RefSeq" id="WP_033684942.1">
    <property type="nucleotide sequence ID" value="NZ_JAHUZC010000008.1"/>
</dbReference>
<evidence type="ECO:0000256" key="1">
    <source>
        <dbReference type="ARBA" id="ARBA00004196"/>
    </source>
</evidence>
<dbReference type="Pfam" id="PF25984">
    <property type="entry name" value="BSH_YknX"/>
    <property type="match status" value="1"/>
</dbReference>
<feature type="domain" description="YknX-like C-terminal permuted SH3-like" evidence="7">
    <location>
        <begin position="329"/>
        <end position="396"/>
    </location>
</feature>
<feature type="region of interest" description="Disordered" evidence="4">
    <location>
        <begin position="135"/>
        <end position="165"/>
    </location>
</feature>
<organism evidence="9 10">
    <name type="scientific">Streptococcus vulneris</name>
    <dbReference type="NCBI Taxonomy" id="2853160"/>
    <lineage>
        <taxon>Bacteria</taxon>
        <taxon>Bacillati</taxon>
        <taxon>Bacillota</taxon>
        <taxon>Bacilli</taxon>
        <taxon>Lactobacillales</taxon>
        <taxon>Streptococcaceae</taxon>
        <taxon>Streptococcus</taxon>
    </lineage>
</organism>
<feature type="coiled-coil region" evidence="3">
    <location>
        <begin position="173"/>
        <end position="200"/>
    </location>
</feature>
<keyword evidence="10" id="KW-1185">Reference proteome</keyword>
<feature type="domain" description="YknX-like beta-barrel" evidence="8">
    <location>
        <begin position="234"/>
        <end position="322"/>
    </location>
</feature>
<dbReference type="Pfam" id="PF25990">
    <property type="entry name" value="Beta-barrel_YknX"/>
    <property type="match status" value="1"/>
</dbReference>
<evidence type="ECO:0000256" key="5">
    <source>
        <dbReference type="SAM" id="Phobius"/>
    </source>
</evidence>
<feature type="compositionally biased region" description="Basic and acidic residues" evidence="4">
    <location>
        <begin position="390"/>
        <end position="402"/>
    </location>
</feature>
<reference evidence="9 10" key="1">
    <citation type="submission" date="2021-06" db="EMBL/GenBank/DDBJ databases">
        <title>A novel Streptococcus species isolated from patients with diabetic foot ulcer (DFU).</title>
        <authorList>
            <person name="Chen Y.-S."/>
        </authorList>
    </citation>
    <scope>NUCLEOTIDE SEQUENCE [LARGE SCALE GENOMIC DNA]</scope>
    <source>
        <strain evidence="9 10">DM3B3</strain>
    </source>
</reference>
<name>A0ABS6SUR1_9STRE</name>
<keyword evidence="2 3" id="KW-0175">Coiled coil</keyword>